<sequence>MNYTLLDEHIHRFVSSLKSDPALSHQYIEERQQRVAYYQSYDRQRILNMTPDEVYTYLSQLWAMLIWGNKHYVVDKILSDNTLEGFRLELVNLLYGDADIESRWNHFRKSIKGMGPAMMSEILCHTFPNDYMLWNRRAHIAMDYLGVPNLPTYDYQLTGRVYTYLSQVCKEMAGRLAANGFEDPTLLAVDYFMWDELQVIEKLSDFKKGKEADDAELALQKASLIIPGNEAAKLQKEELEAIVEFKHNDIRDKLAAIGNFLGFKADIEMKVANGAVVDTVWEATIGNMGRVIYVFEVQTNGSIDSLILNLLKAANNPAVQGLVAVSDAKQIERIKKEVAQLTQLSSKLKYWDFKEVLQVHEQFALSFSMINKLGLVPQGF</sequence>
<dbReference type="Proteomes" id="UP000293874">
    <property type="component" value="Unassembled WGS sequence"/>
</dbReference>
<name>A0A4Q7N567_9BACT</name>
<keyword evidence="2" id="KW-1185">Reference proteome</keyword>
<organism evidence="1 2">
    <name type="scientific">Pseudobacter ginsenosidimutans</name>
    <dbReference type="NCBI Taxonomy" id="661488"/>
    <lineage>
        <taxon>Bacteria</taxon>
        <taxon>Pseudomonadati</taxon>
        <taxon>Bacteroidota</taxon>
        <taxon>Chitinophagia</taxon>
        <taxon>Chitinophagales</taxon>
        <taxon>Chitinophagaceae</taxon>
        <taxon>Pseudobacter</taxon>
    </lineage>
</organism>
<dbReference type="RefSeq" id="WP_130540485.1">
    <property type="nucleotide sequence ID" value="NZ_CP042431.1"/>
</dbReference>
<dbReference type="AlphaFoldDB" id="A0A4Q7N567"/>
<protein>
    <submittedName>
        <fullName evidence="1">Uncharacterized protein</fullName>
    </submittedName>
</protein>
<accession>A0A4Q7N567</accession>
<gene>
    <name evidence="1" type="ORF">EV199_2050</name>
</gene>
<evidence type="ECO:0000313" key="1">
    <source>
        <dbReference type="EMBL" id="RZS76171.1"/>
    </source>
</evidence>
<comment type="caution">
    <text evidence="1">The sequence shown here is derived from an EMBL/GenBank/DDBJ whole genome shotgun (WGS) entry which is preliminary data.</text>
</comment>
<reference evidence="1 2" key="1">
    <citation type="submission" date="2019-02" db="EMBL/GenBank/DDBJ databases">
        <title>Genomic Encyclopedia of Type Strains, Phase IV (KMG-IV): sequencing the most valuable type-strain genomes for metagenomic binning, comparative biology and taxonomic classification.</title>
        <authorList>
            <person name="Goeker M."/>
        </authorList>
    </citation>
    <scope>NUCLEOTIDE SEQUENCE [LARGE SCALE GENOMIC DNA]</scope>
    <source>
        <strain evidence="1 2">DSM 18116</strain>
    </source>
</reference>
<dbReference type="EMBL" id="SGXA01000001">
    <property type="protein sequence ID" value="RZS76171.1"/>
    <property type="molecule type" value="Genomic_DNA"/>
</dbReference>
<proteinExistence type="predicted"/>
<evidence type="ECO:0000313" key="2">
    <source>
        <dbReference type="Proteomes" id="UP000293874"/>
    </source>
</evidence>
<dbReference type="OrthoDB" id="1090634at2"/>